<feature type="region of interest" description="Disordered" evidence="1">
    <location>
        <begin position="1"/>
        <end position="45"/>
    </location>
</feature>
<dbReference type="EMBL" id="JBHMFI010000001">
    <property type="protein sequence ID" value="MFB9070160.1"/>
    <property type="molecule type" value="Genomic_DNA"/>
</dbReference>
<protein>
    <submittedName>
        <fullName evidence="2">Uncharacterized protein</fullName>
    </submittedName>
</protein>
<name>A0ABV5FTZ3_9MICC</name>
<sequence length="45" mass="4452">MAAIEHPAAPAPTTMTSAVSPRTASGGSGDPARESTGRDVIVRSS</sequence>
<feature type="compositionally biased region" description="Basic and acidic residues" evidence="1">
    <location>
        <begin position="31"/>
        <end position="45"/>
    </location>
</feature>
<proteinExistence type="predicted"/>
<keyword evidence="3" id="KW-1185">Reference proteome</keyword>
<comment type="caution">
    <text evidence="2">The sequence shown here is derived from an EMBL/GenBank/DDBJ whole genome shotgun (WGS) entry which is preliminary data.</text>
</comment>
<reference evidence="2 3" key="1">
    <citation type="submission" date="2024-09" db="EMBL/GenBank/DDBJ databases">
        <authorList>
            <person name="Sun Q."/>
            <person name="Mori K."/>
        </authorList>
    </citation>
    <scope>NUCLEOTIDE SEQUENCE [LARGE SCALE GENOMIC DNA]</scope>
    <source>
        <strain evidence="2 3">CCM 7609</strain>
    </source>
</reference>
<feature type="compositionally biased region" description="Low complexity" evidence="1">
    <location>
        <begin position="7"/>
        <end position="16"/>
    </location>
</feature>
<organism evidence="2 3">
    <name type="scientific">Citricoccus parietis</name>
    <dbReference type="NCBI Taxonomy" id="592307"/>
    <lineage>
        <taxon>Bacteria</taxon>
        <taxon>Bacillati</taxon>
        <taxon>Actinomycetota</taxon>
        <taxon>Actinomycetes</taxon>
        <taxon>Micrococcales</taxon>
        <taxon>Micrococcaceae</taxon>
        <taxon>Citricoccus</taxon>
    </lineage>
</organism>
<gene>
    <name evidence="2" type="ORF">ACFFX0_02710</name>
</gene>
<evidence type="ECO:0000313" key="2">
    <source>
        <dbReference type="EMBL" id="MFB9070160.1"/>
    </source>
</evidence>
<dbReference type="Proteomes" id="UP001589575">
    <property type="component" value="Unassembled WGS sequence"/>
</dbReference>
<evidence type="ECO:0000256" key="1">
    <source>
        <dbReference type="SAM" id="MobiDB-lite"/>
    </source>
</evidence>
<accession>A0ABV5FTZ3</accession>
<evidence type="ECO:0000313" key="3">
    <source>
        <dbReference type="Proteomes" id="UP001589575"/>
    </source>
</evidence>